<dbReference type="Proteomes" id="UP001162483">
    <property type="component" value="Unassembled WGS sequence"/>
</dbReference>
<dbReference type="EMBL" id="CATNWA010021576">
    <property type="protein sequence ID" value="CAI9623179.1"/>
    <property type="molecule type" value="Genomic_DNA"/>
</dbReference>
<sequence length="41" mass="4625">MCTDEHWYVALMGTDRRQLWALKGSTDGAALIIRELMALST</sequence>
<accession>A0ABN9HPZ6</accession>
<comment type="caution">
    <text evidence="1">The sequence shown here is derived from an EMBL/GenBank/DDBJ whole genome shotgun (WGS) entry which is preliminary data.</text>
</comment>
<proteinExistence type="predicted"/>
<name>A0ABN9HPZ6_9NEOB</name>
<evidence type="ECO:0000313" key="2">
    <source>
        <dbReference type="Proteomes" id="UP001162483"/>
    </source>
</evidence>
<evidence type="ECO:0000313" key="1">
    <source>
        <dbReference type="EMBL" id="CAI9623179.1"/>
    </source>
</evidence>
<reference evidence="1" key="1">
    <citation type="submission" date="2023-05" db="EMBL/GenBank/DDBJ databases">
        <authorList>
            <person name="Stuckert A."/>
        </authorList>
    </citation>
    <scope>NUCLEOTIDE SEQUENCE</scope>
</reference>
<organism evidence="1 2">
    <name type="scientific">Staurois parvus</name>
    <dbReference type="NCBI Taxonomy" id="386267"/>
    <lineage>
        <taxon>Eukaryota</taxon>
        <taxon>Metazoa</taxon>
        <taxon>Chordata</taxon>
        <taxon>Craniata</taxon>
        <taxon>Vertebrata</taxon>
        <taxon>Euteleostomi</taxon>
        <taxon>Amphibia</taxon>
        <taxon>Batrachia</taxon>
        <taxon>Anura</taxon>
        <taxon>Neobatrachia</taxon>
        <taxon>Ranoidea</taxon>
        <taxon>Ranidae</taxon>
        <taxon>Staurois</taxon>
    </lineage>
</organism>
<keyword evidence="2" id="KW-1185">Reference proteome</keyword>
<protein>
    <submittedName>
        <fullName evidence="1">Uncharacterized protein</fullName>
    </submittedName>
</protein>
<gene>
    <name evidence="1" type="ORF">SPARVUS_LOCUS16424863</name>
</gene>